<reference evidence="2" key="1">
    <citation type="submission" date="2021-01" db="EMBL/GenBank/DDBJ databases">
        <authorList>
            <person name="Corre E."/>
            <person name="Pelletier E."/>
            <person name="Niang G."/>
            <person name="Scheremetjew M."/>
            <person name="Finn R."/>
            <person name="Kale V."/>
            <person name="Holt S."/>
            <person name="Cochrane G."/>
            <person name="Meng A."/>
            <person name="Brown T."/>
            <person name="Cohen L."/>
        </authorList>
    </citation>
    <scope>NUCLEOTIDE SEQUENCE</scope>
    <source>
        <strain evidence="2">B651</strain>
    </source>
</reference>
<evidence type="ECO:0000256" key="1">
    <source>
        <dbReference type="SAM" id="MobiDB-lite"/>
    </source>
</evidence>
<feature type="compositionally biased region" description="Basic and acidic residues" evidence="1">
    <location>
        <begin position="79"/>
        <end position="92"/>
    </location>
</feature>
<sequence>MGRAKKGSIVSRKGEMKAKKREKVVSKSSTTYQKDERQQAVEGSGDDWLSSLVKQVSKRDNLVDSTVKERRIRKRMLKKEQRLRASQEKKGLCEVSKSKRKRDRPPSDFSQNREESLNRLEALVEAWKVIMRRHDPRKVSDRTLLESLVKHRFQKVKMSDKSIQPHKASYGGIGFARSSYYLALDDPSFIPKFEEEFSEHIEGFFGKQRTKSMKRQLDKGMLWRKLLNEKNTSSKMKDSEEKINFIAASDLKVKALIQDGIALM</sequence>
<name>A0A7S0PKA1_9STRA</name>
<organism evidence="2">
    <name type="scientific">Leptocylindrus aporus</name>
    <dbReference type="NCBI Taxonomy" id="1398097"/>
    <lineage>
        <taxon>Eukaryota</taxon>
        <taxon>Sar</taxon>
        <taxon>Stramenopiles</taxon>
        <taxon>Ochrophyta</taxon>
        <taxon>Bacillariophyta</taxon>
        <taxon>Coscinodiscophyceae</taxon>
        <taxon>Chaetocerotophycidae</taxon>
        <taxon>Leptocylindrales</taxon>
        <taxon>Leptocylindraceae</taxon>
        <taxon>Leptocylindrus</taxon>
    </lineage>
</organism>
<accession>A0A7S0PKA1</accession>
<feature type="region of interest" description="Disordered" evidence="1">
    <location>
        <begin position="1"/>
        <end position="46"/>
    </location>
</feature>
<dbReference type="AlphaFoldDB" id="A0A7S0PKA1"/>
<evidence type="ECO:0000313" key="2">
    <source>
        <dbReference type="EMBL" id="CAD8574791.1"/>
    </source>
</evidence>
<protein>
    <submittedName>
        <fullName evidence="2">Uncharacterized protein</fullName>
    </submittedName>
</protein>
<feature type="region of interest" description="Disordered" evidence="1">
    <location>
        <begin position="79"/>
        <end position="114"/>
    </location>
</feature>
<gene>
    <name evidence="2" type="ORF">LDAN0322_LOCUS936</name>
</gene>
<dbReference type="EMBL" id="HBEU01001391">
    <property type="protein sequence ID" value="CAD8574791.1"/>
    <property type="molecule type" value="Transcribed_RNA"/>
</dbReference>
<proteinExistence type="predicted"/>